<dbReference type="RefSeq" id="WP_204424176.1">
    <property type="nucleotide sequence ID" value="NZ_CP070228.1"/>
</dbReference>
<gene>
    <name evidence="4" type="ORF">JTE88_07955</name>
</gene>
<feature type="domain" description="Restriction endonuclease type II-like" evidence="3">
    <location>
        <begin position="1219"/>
        <end position="1312"/>
    </location>
</feature>
<evidence type="ECO:0000256" key="1">
    <source>
        <dbReference type="SAM" id="Coils"/>
    </source>
</evidence>
<dbReference type="InterPro" id="IPR049468">
    <property type="entry name" value="Restrct_endonuc-II-like_dom"/>
</dbReference>
<dbReference type="Pfam" id="PF18741">
    <property type="entry name" value="MTES_1575"/>
    <property type="match status" value="1"/>
</dbReference>
<evidence type="ECO:0000259" key="3">
    <source>
        <dbReference type="Pfam" id="PF18741"/>
    </source>
</evidence>
<protein>
    <recommendedName>
        <fullName evidence="3">Restriction endonuclease type II-like domain-containing protein</fullName>
    </recommendedName>
</protein>
<name>A0ABX7IFU3_9ACTO</name>
<keyword evidence="5" id="KW-1185">Reference proteome</keyword>
<organism evidence="4 5">
    <name type="scientific">Arcanobacterium phocisimile</name>
    <dbReference type="NCBI Taxonomy" id="1302235"/>
    <lineage>
        <taxon>Bacteria</taxon>
        <taxon>Bacillati</taxon>
        <taxon>Actinomycetota</taxon>
        <taxon>Actinomycetes</taxon>
        <taxon>Actinomycetales</taxon>
        <taxon>Actinomycetaceae</taxon>
        <taxon>Arcanobacterium</taxon>
    </lineage>
</organism>
<reference evidence="4 5" key="1">
    <citation type="submission" date="2021-02" db="EMBL/GenBank/DDBJ databases">
        <title>Complete Genome Sequence of Arcanobacterium phocisimile strain DSM 26142T from a harbour seal.</title>
        <authorList>
            <person name="Borowiak M."/>
            <person name="Alssahen M."/>
            <person name="Malorny B."/>
            <person name="Laemmler C."/>
            <person name="Siebert U."/>
            <person name="Ploetz M."/>
            <person name="Abdulmawjood A."/>
        </authorList>
    </citation>
    <scope>NUCLEOTIDE SEQUENCE [LARGE SCALE GENOMIC DNA]</scope>
    <source>
        <strain evidence="4 5">DSM 26142</strain>
    </source>
</reference>
<feature type="coiled-coil region" evidence="1">
    <location>
        <begin position="114"/>
        <end position="141"/>
    </location>
</feature>
<sequence>MSFFKWKKNAQSQPISDEYIEEPEVSADTHERVDDAPEPSEEPTLPTRTPELLASRETLMNEAFKSWHAELEERVVAADENEAGREPGRIDLTQIHPTGSAQFYAYQATRLSSLIREERALAQAKMQLARLREDLDLTAQTYGHAPASLAVGVMTWTELPEPKHAEIPEVSYTVTGELQLSVDDALASEVFGSDSAADTATHKALNNQETSHSTGEQNSGIVHDEEIRQARTLREVALYRPVRLFFHSQKDALLQLLPVLDINTAVIRALRNHGAASEELANLRQIASEGSSVEVLITRLTELGRIYLPGFAYESQIVLGSFFQPERTMLADLEAMEPYIRTSGTMLALAGDTEARELTSIPLPPGNPKDRNPELERGVGDLDPAELDIVEAVAAGRSLVVDCPPGSQGSATMAAIAADTVASGRSIMIVPSRASSATELIAELEAHGLGDLVADFSDVESMPHRLRTGMRVERPELPTEETLENRTQLMHVRSSLETFIYELHDVDPHWGVSVYDLLEKLAASTEGENAPLTKVRFDAQTLESISGEHLEEIKELLATAGERHAFDPQVARSAWIATDIADPALGSQALDAVRRLNELSIPAIVAQSSRAAGETGLAQANTVAQWQEQIDVLDGISESLDIFLPQIFETSAMDMVIATASREWRDKHGHNMRGGERRRFKKQAQDLVRPGVVVKDLHAELVKVQERRETWRRYTAEGGWPQLPQGLNQMRATSEELFTDLSFLSDHLAGEDFFSMDFEQLRTRVGHLATDAPHMAIFPERNAAMNELRSRGLGRFLDDMLGRDVRAEDIDAEFELAYSSSIFEQLIVHSTSLAHLGPQDLARLLNSLRELDTAHCASKAGPVKLAVVNNARDLMIDRRNDTLKLDSMLARNGVSVLRDVIATYQRLVQVARPVWIVPATIAAEFIPPMPWVDLVMMDVSDNATVASVASSLTRGRQMVVFGDLRRAQLVERENGVLRALSAVLPVCQLPTNRAQLDELSLRALRAHGYDDVLEQIPAVDSERKSQLVVVDGRGVPSASGEGAVEAPKVEVDAVVEAVLAHAMSRPDESLAVITVSPVHAHRIREALRHIGTDSSELSALYSGDKGEPFVVVDIMAAGGLHRDHVILSVGLGKTVHGRVLHSFGALSTPLGLTGMIDAIEAARTSMTIISSIAPGEISLNRVSTPGPRLLAELLSEAGGYTRESALPESEGDVAPLLADLARRIESAGFTTRANVGQGQWRIPLIVGHPDIPEQWTVAVVYDDVRYADTQSLRRRDRYRRQTLESRGWSVYQTFSTSLFIDPQGEAQRVIDAVRSSSAALRDPQVEMVPSVDEWGEPSESADSARSEVAASKPRSHRPAVIPGLQIAGYTDNELEELVMWIASDGIERSVAEYVTEVRNELALRRGSQIERVLANIVRRVGVARDEQ</sequence>
<evidence type="ECO:0000313" key="5">
    <source>
        <dbReference type="Proteomes" id="UP000602653"/>
    </source>
</evidence>
<feature type="region of interest" description="Disordered" evidence="2">
    <location>
        <begin position="1"/>
        <end position="47"/>
    </location>
</feature>
<proteinExistence type="predicted"/>
<dbReference type="Proteomes" id="UP000602653">
    <property type="component" value="Chromosome"/>
</dbReference>
<evidence type="ECO:0000313" key="4">
    <source>
        <dbReference type="EMBL" id="QRV02001.1"/>
    </source>
</evidence>
<feature type="region of interest" description="Disordered" evidence="2">
    <location>
        <begin position="1326"/>
        <end position="1354"/>
    </location>
</feature>
<keyword evidence="1" id="KW-0175">Coiled coil</keyword>
<accession>A0ABX7IFU3</accession>
<dbReference type="EMBL" id="CP070228">
    <property type="protein sequence ID" value="QRV02001.1"/>
    <property type="molecule type" value="Genomic_DNA"/>
</dbReference>
<evidence type="ECO:0000256" key="2">
    <source>
        <dbReference type="SAM" id="MobiDB-lite"/>
    </source>
</evidence>